<dbReference type="STRING" id="421058.SAMN05421866_0009"/>
<dbReference type="EMBL" id="FQWT01000010">
    <property type="protein sequence ID" value="SHH95523.1"/>
    <property type="molecule type" value="Genomic_DNA"/>
</dbReference>
<keyword evidence="1" id="KW-1133">Transmembrane helix</keyword>
<accession>A0A1M5X8I5</accession>
<evidence type="ECO:0000313" key="2">
    <source>
        <dbReference type="EMBL" id="SHH95523.1"/>
    </source>
</evidence>
<evidence type="ECO:0000256" key="1">
    <source>
        <dbReference type="SAM" id="Phobius"/>
    </source>
</evidence>
<dbReference type="Proteomes" id="UP000184047">
    <property type="component" value="Unassembled WGS sequence"/>
</dbReference>
<evidence type="ECO:0000313" key="3">
    <source>
        <dbReference type="Proteomes" id="UP000184047"/>
    </source>
</evidence>
<gene>
    <name evidence="2" type="ORF">SAMN05421866_0009</name>
</gene>
<sequence length="40" mass="4555">MNFENVRIEITDASVMFLCIALVVVCIIICDTVERIKNKP</sequence>
<organism evidence="2 3">
    <name type="scientific">Chryseobacterium oranimense</name>
    <dbReference type="NCBI Taxonomy" id="421058"/>
    <lineage>
        <taxon>Bacteria</taxon>
        <taxon>Pseudomonadati</taxon>
        <taxon>Bacteroidota</taxon>
        <taxon>Flavobacteriia</taxon>
        <taxon>Flavobacteriales</taxon>
        <taxon>Weeksellaceae</taxon>
        <taxon>Chryseobacterium group</taxon>
        <taxon>Chryseobacterium</taxon>
    </lineage>
</organism>
<protein>
    <submittedName>
        <fullName evidence="2">Uncharacterized protein</fullName>
    </submittedName>
</protein>
<dbReference type="AlphaFoldDB" id="A0A1M5X8I5"/>
<name>A0A1M5X8I5_9FLAO</name>
<keyword evidence="1" id="KW-0812">Transmembrane</keyword>
<proteinExistence type="predicted"/>
<keyword evidence="1" id="KW-0472">Membrane</keyword>
<reference evidence="3" key="1">
    <citation type="submission" date="2016-11" db="EMBL/GenBank/DDBJ databases">
        <authorList>
            <person name="Varghese N."/>
            <person name="Submissions S."/>
        </authorList>
    </citation>
    <scope>NUCLEOTIDE SEQUENCE [LARGE SCALE GENOMIC DNA]</scope>
    <source>
        <strain evidence="3">DSM 19055</strain>
    </source>
</reference>
<keyword evidence="3" id="KW-1185">Reference proteome</keyword>
<feature type="transmembrane region" description="Helical" evidence="1">
    <location>
        <begin position="15"/>
        <end position="33"/>
    </location>
</feature>